<dbReference type="AlphaFoldDB" id="A0A1N6PNX1"/>
<dbReference type="Pfam" id="PF00550">
    <property type="entry name" value="PP-binding"/>
    <property type="match status" value="1"/>
</dbReference>
<proteinExistence type="predicted"/>
<protein>
    <submittedName>
        <fullName evidence="2">Acyl carrier protein</fullName>
    </submittedName>
</protein>
<dbReference type="InterPro" id="IPR009081">
    <property type="entry name" value="PP-bd_ACP"/>
</dbReference>
<dbReference type="InterPro" id="IPR036736">
    <property type="entry name" value="ACP-like_sf"/>
</dbReference>
<evidence type="ECO:0000259" key="1">
    <source>
        <dbReference type="PROSITE" id="PS50075"/>
    </source>
</evidence>
<dbReference type="OrthoDB" id="7063706at2"/>
<reference evidence="3" key="1">
    <citation type="submission" date="2017-01" db="EMBL/GenBank/DDBJ databases">
        <authorList>
            <person name="Varghese N."/>
            <person name="Submissions S."/>
        </authorList>
    </citation>
    <scope>NUCLEOTIDE SEQUENCE [LARGE SCALE GENOMIC DNA]</scope>
    <source>
        <strain evidence="3">ATCC 51758</strain>
    </source>
</reference>
<dbReference type="PROSITE" id="PS50075">
    <property type="entry name" value="CARRIER"/>
    <property type="match status" value="1"/>
</dbReference>
<evidence type="ECO:0000313" key="2">
    <source>
        <dbReference type="EMBL" id="SIQ06055.1"/>
    </source>
</evidence>
<evidence type="ECO:0000313" key="3">
    <source>
        <dbReference type="Proteomes" id="UP000186819"/>
    </source>
</evidence>
<dbReference type="STRING" id="34027.SAMN05421829_102133"/>
<feature type="domain" description="Carrier" evidence="1">
    <location>
        <begin position="1"/>
        <end position="78"/>
    </location>
</feature>
<sequence length="80" mass="8676">MNSIALIREFLDERLGVASEKVVSDALLVDLGVDSLMMLELMFAFEDRFGIKIPNELENPNSVGDMVAAMDGLITTANAS</sequence>
<dbReference type="Proteomes" id="UP000186819">
    <property type="component" value="Unassembled WGS sequence"/>
</dbReference>
<accession>A0A1N6PNX1</accession>
<dbReference type="SUPFAM" id="SSF47336">
    <property type="entry name" value="ACP-like"/>
    <property type="match status" value="1"/>
</dbReference>
<dbReference type="Gene3D" id="1.10.1200.10">
    <property type="entry name" value="ACP-like"/>
    <property type="match status" value="1"/>
</dbReference>
<organism evidence="2 3">
    <name type="scientific">Aromatoleum tolulyticum</name>
    <dbReference type="NCBI Taxonomy" id="34027"/>
    <lineage>
        <taxon>Bacteria</taxon>
        <taxon>Pseudomonadati</taxon>
        <taxon>Pseudomonadota</taxon>
        <taxon>Betaproteobacteria</taxon>
        <taxon>Rhodocyclales</taxon>
        <taxon>Rhodocyclaceae</taxon>
        <taxon>Aromatoleum</taxon>
    </lineage>
</organism>
<keyword evidence="3" id="KW-1185">Reference proteome</keyword>
<gene>
    <name evidence="2" type="ORF">SAMN05421829_102133</name>
</gene>
<dbReference type="EMBL" id="FTMD01000002">
    <property type="protein sequence ID" value="SIQ06055.1"/>
    <property type="molecule type" value="Genomic_DNA"/>
</dbReference>
<name>A0A1N6PNX1_9RHOO</name>
<dbReference type="RefSeq" id="WP_076600659.1">
    <property type="nucleotide sequence ID" value="NZ_FTMD01000002.1"/>
</dbReference>